<dbReference type="OMA" id="VEVHYLY"/>
<dbReference type="HOGENOM" id="CLU_012062_34_2_1"/>
<dbReference type="Proteomes" id="UP000001593">
    <property type="component" value="Unassembled WGS sequence"/>
</dbReference>
<keyword evidence="5" id="KW-0677">Repeat</keyword>
<accession>A7RL13</accession>
<keyword evidence="3" id="KW-0597">Phosphoprotein</keyword>
<dbReference type="InterPro" id="IPR050374">
    <property type="entry name" value="RRT5_SRSF_SR"/>
</dbReference>
<reference evidence="12 13" key="1">
    <citation type="journal article" date="2007" name="Science">
        <title>Sea anemone genome reveals ancestral eumetazoan gene repertoire and genomic organization.</title>
        <authorList>
            <person name="Putnam N.H."/>
            <person name="Srivastava M."/>
            <person name="Hellsten U."/>
            <person name="Dirks B."/>
            <person name="Chapman J."/>
            <person name="Salamov A."/>
            <person name="Terry A."/>
            <person name="Shapiro H."/>
            <person name="Lindquist E."/>
            <person name="Kapitonov V.V."/>
            <person name="Jurka J."/>
            <person name="Genikhovich G."/>
            <person name="Grigoriev I.V."/>
            <person name="Lucas S.M."/>
            <person name="Steele R.E."/>
            <person name="Finnerty J.R."/>
            <person name="Technau U."/>
            <person name="Martindale M.Q."/>
            <person name="Rokhsar D.S."/>
        </authorList>
    </citation>
    <scope>NUCLEOTIDE SEQUENCE [LARGE SCALE GENOMIC DNA]</scope>
    <source>
        <strain evidence="13">CH2 X CH6</strain>
    </source>
</reference>
<evidence type="ECO:0000256" key="8">
    <source>
        <dbReference type="ARBA" id="ARBA00023242"/>
    </source>
</evidence>
<dbReference type="Gene3D" id="3.30.70.330">
    <property type="match status" value="2"/>
</dbReference>
<dbReference type="PROSITE" id="PS50102">
    <property type="entry name" value="RRM"/>
    <property type="match status" value="2"/>
</dbReference>
<dbReference type="InParanoid" id="A7RL13"/>
<feature type="domain" description="RRM" evidence="11">
    <location>
        <begin position="105"/>
        <end position="173"/>
    </location>
</feature>
<evidence type="ECO:0000256" key="3">
    <source>
        <dbReference type="ARBA" id="ARBA00022553"/>
    </source>
</evidence>
<dbReference type="InterPro" id="IPR012677">
    <property type="entry name" value="Nucleotide-bd_a/b_plait_sf"/>
</dbReference>
<evidence type="ECO:0000313" key="13">
    <source>
        <dbReference type="Proteomes" id="UP000001593"/>
    </source>
</evidence>
<dbReference type="EMBL" id="DS469517">
    <property type="protein sequence ID" value="EDO47776.1"/>
    <property type="molecule type" value="Genomic_DNA"/>
</dbReference>
<evidence type="ECO:0000256" key="6">
    <source>
        <dbReference type="ARBA" id="ARBA00022884"/>
    </source>
</evidence>
<dbReference type="eggNOG" id="KOG0106">
    <property type="taxonomic scope" value="Eukaryota"/>
</dbReference>
<feature type="region of interest" description="Disordered" evidence="10">
    <location>
        <begin position="68"/>
        <end position="99"/>
    </location>
</feature>
<dbReference type="GO" id="GO:0000381">
    <property type="term" value="P:regulation of alternative mRNA splicing, via spliceosome"/>
    <property type="evidence" value="ECO:0000318"/>
    <property type="project" value="GO_Central"/>
</dbReference>
<dbReference type="FunFam" id="3.30.70.330:FF:000420">
    <property type="entry name" value="serine-arginine protein 55 isoform X1"/>
    <property type="match status" value="1"/>
</dbReference>
<dbReference type="PhylomeDB" id="A7RL13"/>
<evidence type="ECO:0000256" key="9">
    <source>
        <dbReference type="PROSITE-ProRule" id="PRU00176"/>
    </source>
</evidence>
<dbReference type="FunFam" id="3.30.70.330:FF:000028">
    <property type="entry name" value="Putative serine/arginine-rich splicing factor 4"/>
    <property type="match status" value="1"/>
</dbReference>
<evidence type="ECO:0000256" key="10">
    <source>
        <dbReference type="SAM" id="MobiDB-lite"/>
    </source>
</evidence>
<comment type="similarity">
    <text evidence="2">Belongs to the splicing factor SR family.</text>
</comment>
<dbReference type="SMART" id="SM00360">
    <property type="entry name" value="RRM"/>
    <property type="match status" value="2"/>
</dbReference>
<evidence type="ECO:0000256" key="2">
    <source>
        <dbReference type="ARBA" id="ARBA00010269"/>
    </source>
</evidence>
<dbReference type="GO" id="GO:0016607">
    <property type="term" value="C:nuclear speck"/>
    <property type="evidence" value="ECO:0000318"/>
    <property type="project" value="GO_Central"/>
</dbReference>
<evidence type="ECO:0000256" key="5">
    <source>
        <dbReference type="ARBA" id="ARBA00022737"/>
    </source>
</evidence>
<evidence type="ECO:0000256" key="7">
    <source>
        <dbReference type="ARBA" id="ARBA00023187"/>
    </source>
</evidence>
<comment type="subcellular location">
    <subcellularLocation>
        <location evidence="1">Nucleus</location>
    </subcellularLocation>
</comment>
<dbReference type="GO" id="GO:0006397">
    <property type="term" value="P:mRNA processing"/>
    <property type="evidence" value="ECO:0007669"/>
    <property type="project" value="UniProtKB-KW"/>
</dbReference>
<sequence length="185" mass="21279">MSREGGRVFVGRLPPRANDRDLEKFFKGFGRINDINLKQGFAFVEFDDARDADDAVYELNHKELLGERVSVEHAHPSRGGGGGGGRGFRDRSPRRDRYPPYNTEYRLIVENLSTRAGWQDLKDYMRQAGEVTFTQCHKDRVGEGVCDFSNESDMLYALKKLDGTELFGKRIRLVEVHYLYLLEHC</sequence>
<organism evidence="12 13">
    <name type="scientific">Nematostella vectensis</name>
    <name type="common">Starlet sea anemone</name>
    <dbReference type="NCBI Taxonomy" id="45351"/>
    <lineage>
        <taxon>Eukaryota</taxon>
        <taxon>Metazoa</taxon>
        <taxon>Cnidaria</taxon>
        <taxon>Anthozoa</taxon>
        <taxon>Hexacorallia</taxon>
        <taxon>Actiniaria</taxon>
        <taxon>Edwardsiidae</taxon>
        <taxon>Nematostella</taxon>
    </lineage>
</organism>
<dbReference type="GO" id="GO:0003729">
    <property type="term" value="F:mRNA binding"/>
    <property type="evidence" value="ECO:0000318"/>
    <property type="project" value="GO_Central"/>
</dbReference>
<keyword evidence="6 9" id="KW-0694">RNA-binding</keyword>
<proteinExistence type="inferred from homology"/>
<dbReference type="InterPro" id="IPR000504">
    <property type="entry name" value="RRM_dom"/>
</dbReference>
<dbReference type="SUPFAM" id="SSF54928">
    <property type="entry name" value="RNA-binding domain, RBD"/>
    <property type="match status" value="1"/>
</dbReference>
<evidence type="ECO:0000313" key="12">
    <source>
        <dbReference type="EMBL" id="EDO47776.1"/>
    </source>
</evidence>
<dbReference type="STRING" id="45351.A7RL13"/>
<feature type="compositionally biased region" description="Basic and acidic residues" evidence="10">
    <location>
        <begin position="87"/>
        <end position="98"/>
    </location>
</feature>
<feature type="domain" description="RRM" evidence="11">
    <location>
        <begin position="6"/>
        <end position="76"/>
    </location>
</feature>
<dbReference type="PANTHER" id="PTHR23003">
    <property type="entry name" value="RNA RECOGNITION MOTIF RRM DOMAIN CONTAINING PROTEIN"/>
    <property type="match status" value="1"/>
</dbReference>
<protein>
    <recommendedName>
        <fullName evidence="11">RRM domain-containing protein</fullName>
    </recommendedName>
</protein>
<name>A7RL13_NEMVE</name>
<keyword evidence="13" id="KW-1185">Reference proteome</keyword>
<dbReference type="Pfam" id="PF00076">
    <property type="entry name" value="RRM_1"/>
    <property type="match status" value="2"/>
</dbReference>
<evidence type="ECO:0000259" key="11">
    <source>
        <dbReference type="PROSITE" id="PS50102"/>
    </source>
</evidence>
<keyword evidence="8" id="KW-0539">Nucleus</keyword>
<dbReference type="GO" id="GO:0008380">
    <property type="term" value="P:RNA splicing"/>
    <property type="evidence" value="ECO:0007669"/>
    <property type="project" value="UniProtKB-KW"/>
</dbReference>
<evidence type="ECO:0000256" key="4">
    <source>
        <dbReference type="ARBA" id="ARBA00022664"/>
    </source>
</evidence>
<gene>
    <name evidence="12" type="ORF">NEMVEDRAFT_v1g85456</name>
</gene>
<keyword evidence="4" id="KW-0507">mRNA processing</keyword>
<dbReference type="PANTHER" id="PTHR23003:SF51">
    <property type="entry name" value="SERINE-ARGININE PROTEIN 55"/>
    <property type="match status" value="1"/>
</dbReference>
<dbReference type="AlphaFoldDB" id="A7RL13"/>
<evidence type="ECO:0000256" key="1">
    <source>
        <dbReference type="ARBA" id="ARBA00004123"/>
    </source>
</evidence>
<dbReference type="InterPro" id="IPR035979">
    <property type="entry name" value="RBD_domain_sf"/>
</dbReference>
<keyword evidence="7" id="KW-0508">mRNA splicing</keyword>